<evidence type="ECO:0000259" key="2">
    <source>
        <dbReference type="Pfam" id="PF03061"/>
    </source>
</evidence>
<dbReference type="Pfam" id="PF03061">
    <property type="entry name" value="4HBT"/>
    <property type="match status" value="1"/>
</dbReference>
<dbReference type="InterPro" id="IPR006683">
    <property type="entry name" value="Thioestr_dom"/>
</dbReference>
<dbReference type="PANTHER" id="PTHR47260:SF3">
    <property type="entry name" value="THIOESTERASE FAMILY PROTEIN (AFU_ORTHOLOGUE AFUA_7G03960)"/>
    <property type="match status" value="1"/>
</dbReference>
<dbReference type="Proteomes" id="UP001220962">
    <property type="component" value="Chromosome"/>
</dbReference>
<dbReference type="InterPro" id="IPR029069">
    <property type="entry name" value="HotDog_dom_sf"/>
</dbReference>
<dbReference type="InterPro" id="IPR052061">
    <property type="entry name" value="PTE-AB_protein"/>
</dbReference>
<dbReference type="GO" id="GO:0016289">
    <property type="term" value="F:acyl-CoA hydrolase activity"/>
    <property type="evidence" value="ECO:0007669"/>
    <property type="project" value="UniProtKB-ARBA"/>
</dbReference>
<evidence type="ECO:0000313" key="4">
    <source>
        <dbReference type="Proteomes" id="UP001220962"/>
    </source>
</evidence>
<gene>
    <name evidence="3" type="ORF">PUW23_11465</name>
</gene>
<protein>
    <submittedName>
        <fullName evidence="3">PaaI family thioesterase</fullName>
    </submittedName>
</protein>
<proteinExistence type="predicted"/>
<dbReference type="Gene3D" id="3.10.129.10">
    <property type="entry name" value="Hotdog Thioesterase"/>
    <property type="match status" value="1"/>
</dbReference>
<dbReference type="RefSeq" id="WP_274359878.1">
    <property type="nucleotide sequence ID" value="NZ_CP118101.1"/>
</dbReference>
<dbReference type="CDD" id="cd03443">
    <property type="entry name" value="PaaI_thioesterase"/>
    <property type="match status" value="1"/>
</dbReference>
<feature type="domain" description="Thioesterase" evidence="2">
    <location>
        <begin position="63"/>
        <end position="138"/>
    </location>
</feature>
<organism evidence="3 4">
    <name type="scientific">Paenibacillus urinalis</name>
    <dbReference type="NCBI Taxonomy" id="521520"/>
    <lineage>
        <taxon>Bacteria</taxon>
        <taxon>Bacillati</taxon>
        <taxon>Bacillota</taxon>
        <taxon>Bacilli</taxon>
        <taxon>Bacillales</taxon>
        <taxon>Paenibacillaceae</taxon>
        <taxon>Paenibacillus</taxon>
    </lineage>
</organism>
<reference evidence="3" key="1">
    <citation type="submission" date="2023-02" db="EMBL/GenBank/DDBJ databases">
        <title>Pathogen: clinical or host-associated sample.</title>
        <authorList>
            <person name="Hergert J."/>
            <person name="Casey R."/>
            <person name="Wagner J."/>
            <person name="Young E.L."/>
            <person name="Oakeson K.F."/>
        </authorList>
    </citation>
    <scope>NUCLEOTIDE SEQUENCE</scope>
    <source>
        <strain evidence="3">2022CK-00830</strain>
    </source>
</reference>
<keyword evidence="1" id="KW-0378">Hydrolase</keyword>
<dbReference type="PANTHER" id="PTHR47260">
    <property type="entry name" value="UPF0644 PROTEIN PB2B4.06"/>
    <property type="match status" value="1"/>
</dbReference>
<name>A0AAX3N7V2_9BACL</name>
<dbReference type="AlphaFoldDB" id="A0AAX3N7V2"/>
<dbReference type="NCBIfam" id="TIGR00369">
    <property type="entry name" value="unchar_dom_1"/>
    <property type="match status" value="1"/>
</dbReference>
<sequence>MVRIDREQEDAHSQTDEQKEYLDAITKAAESTFWGYLGCELEHAGNDEVIVSLDPLPHHLNLMGIVHGGVLSSLLDNTMGVAVMLKYPNRSSVTSNLNVHFVMPAKQEYLKVTGKIVHETGRSITAESRITNPRGELIALSTASFRLK</sequence>
<dbReference type="EMBL" id="CP118101">
    <property type="protein sequence ID" value="WDH84787.1"/>
    <property type="molecule type" value="Genomic_DNA"/>
</dbReference>
<evidence type="ECO:0000256" key="1">
    <source>
        <dbReference type="ARBA" id="ARBA00022801"/>
    </source>
</evidence>
<dbReference type="InterPro" id="IPR003736">
    <property type="entry name" value="PAAI_dom"/>
</dbReference>
<accession>A0AAX3N7V2</accession>
<dbReference type="SUPFAM" id="SSF54637">
    <property type="entry name" value="Thioesterase/thiol ester dehydrase-isomerase"/>
    <property type="match status" value="1"/>
</dbReference>
<evidence type="ECO:0000313" key="3">
    <source>
        <dbReference type="EMBL" id="WDH84787.1"/>
    </source>
</evidence>